<dbReference type="GO" id="GO:0016298">
    <property type="term" value="F:lipase activity"/>
    <property type="evidence" value="ECO:0007669"/>
    <property type="project" value="InterPro"/>
</dbReference>
<evidence type="ECO:0000256" key="1">
    <source>
        <dbReference type="ARBA" id="ARBA00004502"/>
    </source>
</evidence>
<evidence type="ECO:0000256" key="2">
    <source>
        <dbReference type="ARBA" id="ARBA00008300"/>
    </source>
</evidence>
<dbReference type="InterPro" id="IPR029058">
    <property type="entry name" value="AB_hydrolase_fold"/>
</dbReference>
<dbReference type="SUPFAM" id="SSF53474">
    <property type="entry name" value="alpha/beta-Hydrolases"/>
    <property type="match status" value="1"/>
</dbReference>
<evidence type="ECO:0000256" key="3">
    <source>
        <dbReference type="ARBA" id="ARBA00022677"/>
    </source>
</evidence>
<dbReference type="Gene3D" id="3.40.50.1820">
    <property type="entry name" value="alpha/beta hydrolase"/>
    <property type="match status" value="1"/>
</dbReference>
<evidence type="ECO:0008006" key="7">
    <source>
        <dbReference type="Google" id="ProtNLM"/>
    </source>
</evidence>
<dbReference type="GO" id="GO:0019915">
    <property type="term" value="P:lipid storage"/>
    <property type="evidence" value="ECO:0007669"/>
    <property type="project" value="InterPro"/>
</dbReference>
<evidence type="ECO:0000256" key="4">
    <source>
        <dbReference type="ARBA" id="ARBA00022801"/>
    </source>
</evidence>
<dbReference type="Proteomes" id="UP001211065">
    <property type="component" value="Unassembled WGS sequence"/>
</dbReference>
<sequence length="302" mass="35196">MSIEYWKVNNELNEVLYYKAQSKTPKLVLLLIPGNPGVVHYYKSFLEVVFNLTNKRVDIICVQHLGHAVKDKERKYLLRDQVDHKINFFDYLRKKKYKSLKNLKFVLSGHSIGAYMAIELYQNRLHCNIIKVIPLFPTLHSMLETPNGKKLNLLFNAPFRNIASTIVSGISFLNELFPFVVISIIRFITKQSFTNALITCNHLLKSNIVYSALYLANDEMKHVTEIRTEVIEALTKKQEIFTFYYGATDEWSPIDHYYQMKMLLPNAEVYLCEDECPHAFVLEHGDIIGKKVANWILNQKLE</sequence>
<dbReference type="InterPro" id="IPR019363">
    <property type="entry name" value="LDAH"/>
</dbReference>
<accession>A0AAD5TZD8</accession>
<protein>
    <recommendedName>
        <fullName evidence="7">Lipid droplet-associated serine hydrolase</fullName>
    </recommendedName>
</protein>
<dbReference type="Pfam" id="PF10230">
    <property type="entry name" value="LIDHydrolase"/>
    <property type="match status" value="1"/>
</dbReference>
<keyword evidence="3" id="KW-0551">Lipid droplet</keyword>
<dbReference type="AlphaFoldDB" id="A0AAD5TZD8"/>
<keyword evidence="6" id="KW-1185">Reference proteome</keyword>
<dbReference type="PANTHER" id="PTHR13390:SF0">
    <property type="entry name" value="LIPID DROPLET-ASSOCIATED HYDROLASE"/>
    <property type="match status" value="1"/>
</dbReference>
<dbReference type="GO" id="GO:0005811">
    <property type="term" value="C:lipid droplet"/>
    <property type="evidence" value="ECO:0007669"/>
    <property type="project" value="UniProtKB-SubCell"/>
</dbReference>
<comment type="subcellular location">
    <subcellularLocation>
        <location evidence="1">Lipid droplet</location>
    </subcellularLocation>
</comment>
<dbReference type="EMBL" id="JADGJW010000426">
    <property type="protein sequence ID" value="KAJ3217471.1"/>
    <property type="molecule type" value="Genomic_DNA"/>
</dbReference>
<organism evidence="5 6">
    <name type="scientific">Clydaea vesicula</name>
    <dbReference type="NCBI Taxonomy" id="447962"/>
    <lineage>
        <taxon>Eukaryota</taxon>
        <taxon>Fungi</taxon>
        <taxon>Fungi incertae sedis</taxon>
        <taxon>Chytridiomycota</taxon>
        <taxon>Chytridiomycota incertae sedis</taxon>
        <taxon>Chytridiomycetes</taxon>
        <taxon>Lobulomycetales</taxon>
        <taxon>Lobulomycetaceae</taxon>
        <taxon>Clydaea</taxon>
    </lineage>
</organism>
<gene>
    <name evidence="5" type="ORF">HK099_005463</name>
</gene>
<reference evidence="5" key="1">
    <citation type="submission" date="2020-05" db="EMBL/GenBank/DDBJ databases">
        <title>Phylogenomic resolution of chytrid fungi.</title>
        <authorList>
            <person name="Stajich J.E."/>
            <person name="Amses K."/>
            <person name="Simmons R."/>
            <person name="Seto K."/>
            <person name="Myers J."/>
            <person name="Bonds A."/>
            <person name="Quandt C.A."/>
            <person name="Barry K."/>
            <person name="Liu P."/>
            <person name="Grigoriev I."/>
            <person name="Longcore J.E."/>
            <person name="James T.Y."/>
        </authorList>
    </citation>
    <scope>NUCLEOTIDE SEQUENCE</scope>
    <source>
        <strain evidence="5">JEL0476</strain>
    </source>
</reference>
<name>A0AAD5TZD8_9FUNG</name>
<comment type="caution">
    <text evidence="5">The sequence shown here is derived from an EMBL/GenBank/DDBJ whole genome shotgun (WGS) entry which is preliminary data.</text>
</comment>
<keyword evidence="4" id="KW-0378">Hydrolase</keyword>
<dbReference type="PANTHER" id="PTHR13390">
    <property type="entry name" value="LIPASE"/>
    <property type="match status" value="1"/>
</dbReference>
<evidence type="ECO:0000313" key="5">
    <source>
        <dbReference type="EMBL" id="KAJ3217471.1"/>
    </source>
</evidence>
<comment type="similarity">
    <text evidence="2">Belongs to the AB hydrolase superfamily. LDAH family.</text>
</comment>
<proteinExistence type="inferred from homology"/>
<evidence type="ECO:0000313" key="6">
    <source>
        <dbReference type="Proteomes" id="UP001211065"/>
    </source>
</evidence>